<dbReference type="Pfam" id="PF03372">
    <property type="entry name" value="Exo_endo_phos"/>
    <property type="match status" value="1"/>
</dbReference>
<keyword evidence="1" id="KW-0378">Hydrolase</keyword>
<sequence>MIKISQNPSSTPFSQASSYQTRNRLKLLSYNIQVGIGSHSYRDYVMQSWRHILPDSKRQAHLTEVAEWLKDFDIVALQEVDAGSLRTQFINQVAYLAQKGGFPHWHHQQNRHLGKFAAHSNGLLTKHPVDCIIHHKLPGRIAGRGAIQANFGKGDHQLLVISLHLALSGQARRKQLAYIGHLLKNHPYYVIMGDLNCDLTQAAEEFAKWGLDIQAGCRQPTFPRWNPKYHYDQIWVSNNLKIINCQVMELGVSDHLPIMMEIEIPDKLQNIKTTTQYVLN</sequence>
<dbReference type="InterPro" id="IPR051916">
    <property type="entry name" value="GPI-anchor_lipid_remodeler"/>
</dbReference>
<protein>
    <submittedName>
        <fullName evidence="1">Endonuclease/exonuclease/phosphatase family protein</fullName>
    </submittedName>
</protein>
<dbReference type="SUPFAM" id="SSF56219">
    <property type="entry name" value="DNase I-like"/>
    <property type="match status" value="1"/>
</dbReference>
<comment type="caution">
    <text evidence="1">The sequence shown here is derived from an EMBL/GenBank/DDBJ whole genome shotgun (WGS) entry which is preliminary data.</text>
</comment>
<keyword evidence="2" id="KW-1185">Reference proteome</keyword>
<name>A0ABV2BSK1_9GAMM</name>
<dbReference type="EMBL" id="JBEVCJ010000006">
    <property type="protein sequence ID" value="MET1254907.1"/>
    <property type="molecule type" value="Genomic_DNA"/>
</dbReference>
<dbReference type="Gene3D" id="3.60.10.10">
    <property type="entry name" value="Endonuclease/exonuclease/phosphatase"/>
    <property type="match status" value="1"/>
</dbReference>
<gene>
    <name evidence="1" type="ORF">ABVT43_07210</name>
</gene>
<reference evidence="1 2" key="1">
    <citation type="submission" date="2024-06" db="EMBL/GenBank/DDBJ databases">
        <authorList>
            <person name="Li F."/>
        </authorList>
    </citation>
    <scope>NUCLEOTIDE SEQUENCE [LARGE SCALE GENOMIC DNA]</scope>
    <source>
        <strain evidence="1 2">GXAS 311</strain>
    </source>
</reference>
<dbReference type="Proteomes" id="UP001548189">
    <property type="component" value="Unassembled WGS sequence"/>
</dbReference>
<dbReference type="InterPro" id="IPR036691">
    <property type="entry name" value="Endo/exonu/phosph_ase_sf"/>
</dbReference>
<organism evidence="1 2">
    <name type="scientific">Aliikangiella maris</name>
    <dbReference type="NCBI Taxonomy" id="3162458"/>
    <lineage>
        <taxon>Bacteria</taxon>
        <taxon>Pseudomonadati</taxon>
        <taxon>Pseudomonadota</taxon>
        <taxon>Gammaproteobacteria</taxon>
        <taxon>Oceanospirillales</taxon>
        <taxon>Pleioneaceae</taxon>
        <taxon>Aliikangiella</taxon>
    </lineage>
</organism>
<keyword evidence="1" id="KW-0255">Endonuclease</keyword>
<evidence type="ECO:0000313" key="2">
    <source>
        <dbReference type="Proteomes" id="UP001548189"/>
    </source>
</evidence>
<dbReference type="InterPro" id="IPR005135">
    <property type="entry name" value="Endo/exonuclease/phosphatase"/>
</dbReference>
<proteinExistence type="predicted"/>
<keyword evidence="1" id="KW-0540">Nuclease</keyword>
<dbReference type="GO" id="GO:0004519">
    <property type="term" value="F:endonuclease activity"/>
    <property type="evidence" value="ECO:0007669"/>
    <property type="project" value="UniProtKB-KW"/>
</dbReference>
<evidence type="ECO:0000313" key="1">
    <source>
        <dbReference type="EMBL" id="MET1254907.1"/>
    </source>
</evidence>
<accession>A0ABV2BSK1</accession>
<dbReference type="PANTHER" id="PTHR14859:SF15">
    <property type="entry name" value="ENDONUCLEASE_EXONUCLEASE_PHOSPHATASE DOMAIN-CONTAINING PROTEIN"/>
    <property type="match status" value="1"/>
</dbReference>
<dbReference type="PANTHER" id="PTHR14859">
    <property type="entry name" value="CALCOFLUOR WHITE HYPERSENSITIVE PROTEIN PRECURSOR"/>
    <property type="match status" value="1"/>
</dbReference>